<proteinExistence type="predicted"/>
<feature type="non-terminal residue" evidence="2">
    <location>
        <position position="1"/>
    </location>
</feature>
<organism evidence="2 3">
    <name type="scientific">Prorocentrum cordatum</name>
    <dbReference type="NCBI Taxonomy" id="2364126"/>
    <lineage>
        <taxon>Eukaryota</taxon>
        <taxon>Sar</taxon>
        <taxon>Alveolata</taxon>
        <taxon>Dinophyceae</taxon>
        <taxon>Prorocentrales</taxon>
        <taxon>Prorocentraceae</taxon>
        <taxon>Prorocentrum</taxon>
    </lineage>
</organism>
<sequence>VWAYTVFMAPAVATTTITSMRTTVKNTFLELLADGDAEDSAVSVPLRRTSSSPCLLTYGAGARQIADDVSCPDLAPDVESYDSEDDDVCCLWRPAGRAPPALPGPSDLLHVQPWPCAPAKEGPDCCSKRLPGLSDLLQLQTNSKPTTAATEPTHTPFGRLLALRGLRSPAAAAAPATRTRLSTRAAAFVPGAPSPCGAPAAAPRQALQLAFPPPGPPSVREPAASAAAAPAAAEAPLAAAGGGCAETTTVMLRNLPPCYTRQMLIDLLAKKGLSQHVDFLYLPMNFQLSQNVGYSFLNVTSKEQTERLFEVFESFQDWGVDSDRLCSVCWSDTQGLDANIERYRNSPIMRKEVPDEYKPTLLSNGVPVALPKPTRQLRSLRCRRGHGVGTQ</sequence>
<evidence type="ECO:0000313" key="2">
    <source>
        <dbReference type="EMBL" id="CAK0824404.1"/>
    </source>
</evidence>
<dbReference type="InterPro" id="IPR007201">
    <property type="entry name" value="Mei2-like_Rrm_C"/>
</dbReference>
<comment type="caution">
    <text evidence="2">The sequence shown here is derived from an EMBL/GenBank/DDBJ whole genome shotgun (WGS) entry which is preliminary data.</text>
</comment>
<name>A0ABN9RYG7_9DINO</name>
<keyword evidence="3" id="KW-1185">Reference proteome</keyword>
<dbReference type="EMBL" id="CAUYUJ010008591">
    <property type="protein sequence ID" value="CAK0824404.1"/>
    <property type="molecule type" value="Genomic_DNA"/>
</dbReference>
<reference evidence="2" key="1">
    <citation type="submission" date="2023-10" db="EMBL/GenBank/DDBJ databases">
        <authorList>
            <person name="Chen Y."/>
            <person name="Shah S."/>
            <person name="Dougan E. K."/>
            <person name="Thang M."/>
            <person name="Chan C."/>
        </authorList>
    </citation>
    <scope>NUCLEOTIDE SEQUENCE [LARGE SCALE GENOMIC DNA]</scope>
</reference>
<dbReference type="SUPFAM" id="SSF54928">
    <property type="entry name" value="RNA-binding domain, RBD"/>
    <property type="match status" value="1"/>
</dbReference>
<gene>
    <name evidence="2" type="ORF">PCOR1329_LOCUS24824</name>
</gene>
<evidence type="ECO:0000259" key="1">
    <source>
        <dbReference type="Pfam" id="PF04059"/>
    </source>
</evidence>
<protein>
    <recommendedName>
        <fullName evidence="1">Mei2-like C-terminal RNA recognition motif domain-containing protein</fullName>
    </recommendedName>
</protein>
<evidence type="ECO:0000313" key="3">
    <source>
        <dbReference type="Proteomes" id="UP001189429"/>
    </source>
</evidence>
<feature type="domain" description="Mei2-like C-terminal RNA recognition motif" evidence="1">
    <location>
        <begin position="248"/>
        <end position="343"/>
    </location>
</feature>
<dbReference type="Proteomes" id="UP001189429">
    <property type="component" value="Unassembled WGS sequence"/>
</dbReference>
<dbReference type="Pfam" id="PF04059">
    <property type="entry name" value="RRM_2"/>
    <property type="match status" value="1"/>
</dbReference>
<accession>A0ABN9RYG7</accession>
<dbReference type="InterPro" id="IPR035979">
    <property type="entry name" value="RBD_domain_sf"/>
</dbReference>